<sequence length="231" mass="26079">MLRFNLFQKFMLVYCVSIAIASCSADESLTTEVSPQNQVLSRTSEEEDLLKETNAVFEKHKHLKGINIKSTITQIDNQRPVHFRYYLSKMNKRIQSVEETTRVSFSAENELEQFDVFVIKYKEADQARSMVIIENKYFDNTLIYDGGLVDYAVTKPEIQIHEIESPIYVANKVRFSSACYKRCIGAIQDDITIWHFGLLAVCTPCAAAGAAYVAAAVLGCAGGCFVTVWEK</sequence>
<evidence type="ECO:0000256" key="1">
    <source>
        <dbReference type="SAM" id="Phobius"/>
    </source>
</evidence>
<keyword evidence="4" id="KW-1185">Reference proteome</keyword>
<feature type="signal peptide" evidence="2">
    <location>
        <begin position="1"/>
        <end position="21"/>
    </location>
</feature>
<evidence type="ECO:0000313" key="4">
    <source>
        <dbReference type="Proteomes" id="UP000277579"/>
    </source>
</evidence>
<keyword evidence="1" id="KW-0812">Transmembrane</keyword>
<protein>
    <recommendedName>
        <fullName evidence="5">Lipoprotein</fullName>
    </recommendedName>
</protein>
<dbReference type="PROSITE" id="PS51257">
    <property type="entry name" value="PROKAR_LIPOPROTEIN"/>
    <property type="match status" value="1"/>
</dbReference>
<proteinExistence type="predicted"/>
<keyword evidence="1" id="KW-0472">Membrane</keyword>
<keyword evidence="2" id="KW-0732">Signal</keyword>
<dbReference type="Proteomes" id="UP000277579">
    <property type="component" value="Unassembled WGS sequence"/>
</dbReference>
<organism evidence="3 4">
    <name type="scientific">Flavobacterium endophyticum</name>
    <dbReference type="NCBI Taxonomy" id="1540163"/>
    <lineage>
        <taxon>Bacteria</taxon>
        <taxon>Pseudomonadati</taxon>
        <taxon>Bacteroidota</taxon>
        <taxon>Flavobacteriia</taxon>
        <taxon>Flavobacteriales</taxon>
        <taxon>Flavobacteriaceae</taxon>
        <taxon>Flavobacterium</taxon>
    </lineage>
</organism>
<feature type="chain" id="PRO_5019862752" description="Lipoprotein" evidence="2">
    <location>
        <begin position="22"/>
        <end position="231"/>
    </location>
</feature>
<dbReference type="EMBL" id="RBLC01000001">
    <property type="protein sequence ID" value="RKS25487.1"/>
    <property type="molecule type" value="Genomic_DNA"/>
</dbReference>
<evidence type="ECO:0008006" key="5">
    <source>
        <dbReference type="Google" id="ProtNLM"/>
    </source>
</evidence>
<evidence type="ECO:0000256" key="2">
    <source>
        <dbReference type="SAM" id="SignalP"/>
    </source>
</evidence>
<name>A0A495MHL6_9FLAO</name>
<dbReference type="AlphaFoldDB" id="A0A495MHL6"/>
<gene>
    <name evidence="3" type="ORF">CLV94_0521</name>
</gene>
<accession>A0A495MHL6</accession>
<dbReference type="RefSeq" id="WP_121374883.1">
    <property type="nucleotide sequence ID" value="NZ_RBLC01000001.1"/>
</dbReference>
<reference evidence="3 4" key="1">
    <citation type="submission" date="2018-10" db="EMBL/GenBank/DDBJ databases">
        <title>Genomic Encyclopedia of Archaeal and Bacterial Type Strains, Phase II (KMG-II): from individual species to whole genera.</title>
        <authorList>
            <person name="Goeker M."/>
        </authorList>
    </citation>
    <scope>NUCLEOTIDE SEQUENCE [LARGE SCALE GENOMIC DNA]</scope>
    <source>
        <strain evidence="3 4">DSM 29537</strain>
    </source>
</reference>
<comment type="caution">
    <text evidence="3">The sequence shown here is derived from an EMBL/GenBank/DDBJ whole genome shotgun (WGS) entry which is preliminary data.</text>
</comment>
<feature type="transmembrane region" description="Helical" evidence="1">
    <location>
        <begin position="209"/>
        <end position="229"/>
    </location>
</feature>
<keyword evidence="1" id="KW-1133">Transmembrane helix</keyword>
<evidence type="ECO:0000313" key="3">
    <source>
        <dbReference type="EMBL" id="RKS25487.1"/>
    </source>
</evidence>